<sequence>MEKCCDEDRFWTVLYDYDAAGDDELALRRGEQVEVLSKDAEISGDEGWWTGKISDKVGIFPSNFVTQHVGNSDRPVEIKFSELDLEKVIGVGGFGKMYRGFWKGEEVAVNAARQDPDEDISATAQSVQQEAKIYWLLNHPNIVTLKGVCLEEPNLCLVMEYSRSGSLNRVLNGCVLSMLVCWAIQIARGMNYLHSEGPISLIHQDLKSSNECWNVDAHSWPSIVNLLTDLEAIVHSPVMITPQKSFYILQEDWKHEIGQMFHELRCHDKEFGVERKS</sequence>
<organism evidence="10 11">
    <name type="scientific">Limulus polyphemus</name>
    <name type="common">Atlantic horseshoe crab</name>
    <dbReference type="NCBI Taxonomy" id="6850"/>
    <lineage>
        <taxon>Eukaryota</taxon>
        <taxon>Metazoa</taxon>
        <taxon>Ecdysozoa</taxon>
        <taxon>Arthropoda</taxon>
        <taxon>Chelicerata</taxon>
        <taxon>Merostomata</taxon>
        <taxon>Xiphosura</taxon>
        <taxon>Limulidae</taxon>
        <taxon>Limulus</taxon>
    </lineage>
</organism>
<comment type="cofactor">
    <cofactor evidence="1">
        <name>Mg(2+)</name>
        <dbReference type="ChEBI" id="CHEBI:18420"/>
    </cofactor>
</comment>
<dbReference type="SMART" id="SM00220">
    <property type="entry name" value="S_TKc"/>
    <property type="match status" value="1"/>
</dbReference>
<gene>
    <name evidence="11" type="primary">LOC106466673</name>
</gene>
<dbReference type="Pfam" id="PF00018">
    <property type="entry name" value="SH3_1"/>
    <property type="match status" value="1"/>
</dbReference>
<dbReference type="Pfam" id="PF07714">
    <property type="entry name" value="PK_Tyr_Ser-Thr"/>
    <property type="match status" value="1"/>
</dbReference>
<evidence type="ECO:0000259" key="9">
    <source>
        <dbReference type="PROSITE" id="PS50011"/>
    </source>
</evidence>
<evidence type="ECO:0000256" key="7">
    <source>
        <dbReference type="PROSITE-ProRule" id="PRU00192"/>
    </source>
</evidence>
<comment type="similarity">
    <text evidence="2">Belongs to the protein kinase superfamily. STE Ser/Thr protein kinase family. MAP kinase kinase kinase subfamily.</text>
</comment>
<dbReference type="SUPFAM" id="SSF56112">
    <property type="entry name" value="Protein kinase-like (PK-like)"/>
    <property type="match status" value="1"/>
</dbReference>
<dbReference type="SMART" id="SM00326">
    <property type="entry name" value="SH3"/>
    <property type="match status" value="1"/>
</dbReference>
<dbReference type="InterPro" id="IPR051681">
    <property type="entry name" value="Ser/Thr_Kinases-Pseudokinases"/>
</dbReference>
<evidence type="ECO:0000256" key="2">
    <source>
        <dbReference type="ARBA" id="ARBA00006529"/>
    </source>
</evidence>
<dbReference type="PROSITE" id="PS50002">
    <property type="entry name" value="SH3"/>
    <property type="match status" value="1"/>
</dbReference>
<comment type="catalytic activity">
    <reaction evidence="6">
        <text>L-seryl-[protein] + ATP = O-phospho-L-seryl-[protein] + ADP + H(+)</text>
        <dbReference type="Rhea" id="RHEA:17989"/>
        <dbReference type="Rhea" id="RHEA-COMP:9863"/>
        <dbReference type="Rhea" id="RHEA-COMP:11604"/>
        <dbReference type="ChEBI" id="CHEBI:15378"/>
        <dbReference type="ChEBI" id="CHEBI:29999"/>
        <dbReference type="ChEBI" id="CHEBI:30616"/>
        <dbReference type="ChEBI" id="CHEBI:83421"/>
        <dbReference type="ChEBI" id="CHEBI:456216"/>
        <dbReference type="EC" id="2.7.11.25"/>
    </reaction>
</comment>
<dbReference type="InterPro" id="IPR036028">
    <property type="entry name" value="SH3-like_dom_sf"/>
</dbReference>
<dbReference type="Gene3D" id="2.30.30.40">
    <property type="entry name" value="SH3 Domains"/>
    <property type="match status" value="1"/>
</dbReference>
<dbReference type="InterPro" id="IPR000719">
    <property type="entry name" value="Prot_kinase_dom"/>
</dbReference>
<feature type="domain" description="SH3" evidence="8">
    <location>
        <begin position="6"/>
        <end position="70"/>
    </location>
</feature>
<dbReference type="PANTHER" id="PTHR44329">
    <property type="entry name" value="SERINE/THREONINE-PROTEIN KINASE TNNI3K-RELATED"/>
    <property type="match status" value="1"/>
</dbReference>
<comment type="catalytic activity">
    <reaction evidence="5">
        <text>L-threonyl-[protein] + ATP = O-phospho-L-threonyl-[protein] + ADP + H(+)</text>
        <dbReference type="Rhea" id="RHEA:46608"/>
        <dbReference type="Rhea" id="RHEA-COMP:11060"/>
        <dbReference type="Rhea" id="RHEA-COMP:11605"/>
        <dbReference type="ChEBI" id="CHEBI:15378"/>
        <dbReference type="ChEBI" id="CHEBI:30013"/>
        <dbReference type="ChEBI" id="CHEBI:30616"/>
        <dbReference type="ChEBI" id="CHEBI:61977"/>
        <dbReference type="ChEBI" id="CHEBI:456216"/>
        <dbReference type="EC" id="2.7.11.25"/>
    </reaction>
</comment>
<evidence type="ECO:0000313" key="11">
    <source>
        <dbReference type="RefSeq" id="XP_013782420.2"/>
    </source>
</evidence>
<name>A0ABM1BI23_LIMPO</name>
<dbReference type="CDD" id="cd11876">
    <property type="entry name" value="SH3_MLK"/>
    <property type="match status" value="1"/>
</dbReference>
<dbReference type="EC" id="2.7.11.25" evidence="3"/>
<keyword evidence="4 7" id="KW-0728">SH3 domain</keyword>
<evidence type="ECO:0000256" key="5">
    <source>
        <dbReference type="ARBA" id="ARBA00047559"/>
    </source>
</evidence>
<dbReference type="PRINTS" id="PR00452">
    <property type="entry name" value="SH3DOMAIN"/>
</dbReference>
<dbReference type="InterPro" id="IPR001452">
    <property type="entry name" value="SH3_domain"/>
</dbReference>
<evidence type="ECO:0000259" key="8">
    <source>
        <dbReference type="PROSITE" id="PS50002"/>
    </source>
</evidence>
<feature type="domain" description="Protein kinase" evidence="9">
    <location>
        <begin position="83"/>
        <end position="277"/>
    </location>
</feature>
<protein>
    <recommendedName>
        <fullName evidence="3">mitogen-activated protein kinase kinase kinase</fullName>
        <ecNumber evidence="3">2.7.11.25</ecNumber>
    </recommendedName>
</protein>
<evidence type="ECO:0000313" key="10">
    <source>
        <dbReference type="Proteomes" id="UP000694941"/>
    </source>
</evidence>
<dbReference type="Gene3D" id="1.10.510.10">
    <property type="entry name" value="Transferase(Phosphotransferase) domain 1"/>
    <property type="match status" value="1"/>
</dbReference>
<evidence type="ECO:0000256" key="3">
    <source>
        <dbReference type="ARBA" id="ARBA00012406"/>
    </source>
</evidence>
<dbReference type="SUPFAM" id="SSF50044">
    <property type="entry name" value="SH3-domain"/>
    <property type="match status" value="1"/>
</dbReference>
<dbReference type="RefSeq" id="XP_013782420.2">
    <property type="nucleotide sequence ID" value="XM_013926966.2"/>
</dbReference>
<evidence type="ECO:0000256" key="6">
    <source>
        <dbReference type="ARBA" id="ARBA00048329"/>
    </source>
</evidence>
<dbReference type="InterPro" id="IPR001245">
    <property type="entry name" value="Ser-Thr/Tyr_kinase_cat_dom"/>
</dbReference>
<dbReference type="GeneID" id="106466673"/>
<dbReference type="Gene3D" id="3.30.200.20">
    <property type="entry name" value="Phosphorylase Kinase, domain 1"/>
    <property type="match status" value="1"/>
</dbReference>
<evidence type="ECO:0000256" key="1">
    <source>
        <dbReference type="ARBA" id="ARBA00001946"/>
    </source>
</evidence>
<dbReference type="InterPro" id="IPR011009">
    <property type="entry name" value="Kinase-like_dom_sf"/>
</dbReference>
<dbReference type="PROSITE" id="PS50011">
    <property type="entry name" value="PROTEIN_KINASE_DOM"/>
    <property type="match status" value="1"/>
</dbReference>
<proteinExistence type="inferred from homology"/>
<keyword evidence="10" id="KW-1185">Reference proteome</keyword>
<dbReference type="PANTHER" id="PTHR44329:SF293">
    <property type="entry name" value="MITOGEN-ACTIVATED PROTEIN KINASE KINASE KINASE"/>
    <property type="match status" value="1"/>
</dbReference>
<evidence type="ECO:0000256" key="4">
    <source>
        <dbReference type="ARBA" id="ARBA00022443"/>
    </source>
</evidence>
<accession>A0ABM1BI23</accession>
<dbReference type="Proteomes" id="UP000694941">
    <property type="component" value="Unplaced"/>
</dbReference>
<reference evidence="11" key="1">
    <citation type="submission" date="2025-08" db="UniProtKB">
        <authorList>
            <consortium name="RefSeq"/>
        </authorList>
    </citation>
    <scope>IDENTIFICATION</scope>
    <source>
        <tissue evidence="11">Muscle</tissue>
    </source>
</reference>